<dbReference type="Proteomes" id="UP000612233">
    <property type="component" value="Unassembled WGS sequence"/>
</dbReference>
<keyword evidence="2" id="KW-1185">Reference proteome</keyword>
<comment type="caution">
    <text evidence="1">The sequence shown here is derived from an EMBL/GenBank/DDBJ whole genome shotgun (WGS) entry which is preliminary data.</text>
</comment>
<reference evidence="1" key="1">
    <citation type="submission" date="2020-09" db="EMBL/GenBank/DDBJ databases">
        <authorList>
            <person name="Kim M.K."/>
        </authorList>
    </citation>
    <scope>NUCLEOTIDE SEQUENCE</scope>
    <source>
        <strain evidence="1">BT664</strain>
    </source>
</reference>
<dbReference type="PROSITE" id="PS51257">
    <property type="entry name" value="PROKAR_LIPOPROTEIN"/>
    <property type="match status" value="1"/>
</dbReference>
<accession>A0A927GKP2</accession>
<name>A0A927GKP2_9BACT</name>
<gene>
    <name evidence="1" type="ORF">IC235_17900</name>
</gene>
<dbReference type="EMBL" id="JACXAD010000023">
    <property type="protein sequence ID" value="MBD2769767.1"/>
    <property type="molecule type" value="Genomic_DNA"/>
</dbReference>
<dbReference type="RefSeq" id="WP_191006578.1">
    <property type="nucleotide sequence ID" value="NZ_JACXAD010000023.1"/>
</dbReference>
<sequence length="342" mass="35705">MHSIIRPARLLSGGLGLLWAVGLTACQAQREQARSAIPPVAHYEGSLGTPGQADLRAALDIRHPSPGHYEAEFTAPTAGTLNFVADTLLFSNNELRLTRPARPGEVLTLKLEGDFWRGSLNLDTTRFNAILVKRGEPAASTYRVEEIPQATGSAWLFAPSDTSTPGAALMMLPDTVTAAAAALWADGLARDGVIVLLLPAIGSTSAAAEMPRLQAAVRLLRNTPGADTAKVGAWAAGARAPALVQAGTGPGAPRLAFFIAQNADPDPAFRELARRKMPVLGLYGGASAPQRAAAWRAVLGAGRGSAVRAYRAAGPDLLVSGRAYPQFGAGLPGDVTAWLRSR</sequence>
<organism evidence="1 2">
    <name type="scientific">Hymenobacter montanus</name>
    <dbReference type="NCBI Taxonomy" id="2771359"/>
    <lineage>
        <taxon>Bacteria</taxon>
        <taxon>Pseudomonadati</taxon>
        <taxon>Bacteroidota</taxon>
        <taxon>Cytophagia</taxon>
        <taxon>Cytophagales</taxon>
        <taxon>Hymenobacteraceae</taxon>
        <taxon>Hymenobacter</taxon>
    </lineage>
</organism>
<proteinExistence type="predicted"/>
<evidence type="ECO:0000313" key="2">
    <source>
        <dbReference type="Proteomes" id="UP000612233"/>
    </source>
</evidence>
<dbReference type="AlphaFoldDB" id="A0A927GKP2"/>
<evidence type="ECO:0000313" key="1">
    <source>
        <dbReference type="EMBL" id="MBD2769767.1"/>
    </source>
</evidence>
<protein>
    <submittedName>
        <fullName evidence="1">Uncharacterized protein</fullName>
    </submittedName>
</protein>